<proteinExistence type="predicted"/>
<keyword evidence="3" id="KW-1185">Reference proteome</keyword>
<evidence type="ECO:0000256" key="1">
    <source>
        <dbReference type="SAM" id="Phobius"/>
    </source>
</evidence>
<organism evidence="2 3">
    <name type="scientific">Paraconexibacter algicola</name>
    <dbReference type="NCBI Taxonomy" id="2133960"/>
    <lineage>
        <taxon>Bacteria</taxon>
        <taxon>Bacillati</taxon>
        <taxon>Actinomycetota</taxon>
        <taxon>Thermoleophilia</taxon>
        <taxon>Solirubrobacterales</taxon>
        <taxon>Paraconexibacteraceae</taxon>
        <taxon>Paraconexibacter</taxon>
    </lineage>
</organism>
<dbReference type="RefSeq" id="WP_107568457.1">
    <property type="nucleotide sequence ID" value="NZ_PYYB01000001.1"/>
</dbReference>
<feature type="transmembrane region" description="Helical" evidence="1">
    <location>
        <begin position="49"/>
        <end position="71"/>
    </location>
</feature>
<evidence type="ECO:0000313" key="2">
    <source>
        <dbReference type="EMBL" id="PTL59813.1"/>
    </source>
</evidence>
<name>A0A2T4UKP5_9ACTN</name>
<keyword evidence="1" id="KW-0812">Transmembrane</keyword>
<gene>
    <name evidence="2" type="ORF">C7Y72_09195</name>
</gene>
<keyword evidence="1" id="KW-1133">Transmembrane helix</keyword>
<feature type="transmembrane region" description="Helical" evidence="1">
    <location>
        <begin position="83"/>
        <end position="104"/>
    </location>
</feature>
<feature type="transmembrane region" description="Helical" evidence="1">
    <location>
        <begin position="124"/>
        <end position="144"/>
    </location>
</feature>
<dbReference type="EMBL" id="PYYB01000001">
    <property type="protein sequence ID" value="PTL59813.1"/>
    <property type="molecule type" value="Genomic_DNA"/>
</dbReference>
<protein>
    <submittedName>
        <fullName evidence="2">Uncharacterized protein</fullName>
    </submittedName>
</protein>
<evidence type="ECO:0000313" key="3">
    <source>
        <dbReference type="Proteomes" id="UP000240739"/>
    </source>
</evidence>
<dbReference type="Proteomes" id="UP000240739">
    <property type="component" value="Unassembled WGS sequence"/>
</dbReference>
<keyword evidence="1" id="KW-0472">Membrane</keyword>
<reference evidence="2 3" key="1">
    <citation type="submission" date="2018-03" db="EMBL/GenBank/DDBJ databases">
        <title>Aquarubrobacter algicola gen. nov., sp. nov., a novel actinobacterium isolated from shallow eutrophic lake during the end of cyanobacterial harmful algal blooms.</title>
        <authorList>
            <person name="Chun S.J."/>
        </authorList>
    </citation>
    <scope>NUCLEOTIDE SEQUENCE [LARGE SCALE GENOMIC DNA]</scope>
    <source>
        <strain evidence="2 3">Seoho-28</strain>
    </source>
</reference>
<dbReference type="AlphaFoldDB" id="A0A2T4UKP5"/>
<sequence length="146" mass="14765">MDASQLSTGAKVAGGAGLALLIIMFLPWYEVSASFGNISASDSGNAWQVFSFIDIVLFITGVVAVGVAVAAAQNKLGALPVPAGQLVLGLGALATLLVLFRILSVPDGDIPDGLDDGIDIGRKIGVFLGFFASAAIAYAGTLLAKK</sequence>
<feature type="transmembrane region" description="Helical" evidence="1">
    <location>
        <begin position="12"/>
        <end position="29"/>
    </location>
</feature>
<comment type="caution">
    <text evidence="2">The sequence shown here is derived from an EMBL/GenBank/DDBJ whole genome shotgun (WGS) entry which is preliminary data.</text>
</comment>
<accession>A0A2T4UKP5</accession>